<evidence type="ECO:0008006" key="6">
    <source>
        <dbReference type="Google" id="ProtNLM"/>
    </source>
</evidence>
<dbReference type="InterPro" id="IPR036291">
    <property type="entry name" value="NAD(P)-bd_dom_sf"/>
</dbReference>
<keyword evidence="2" id="KW-0521">NADP</keyword>
<dbReference type="EMBL" id="JAPDRN010000030">
    <property type="protein sequence ID" value="KAJ9636126.1"/>
    <property type="molecule type" value="Genomic_DNA"/>
</dbReference>
<dbReference type="PRINTS" id="PR00080">
    <property type="entry name" value="SDRFAMILY"/>
</dbReference>
<evidence type="ECO:0000256" key="1">
    <source>
        <dbReference type="ARBA" id="ARBA00006484"/>
    </source>
</evidence>
<name>A0AA39CYR6_9EURO</name>
<dbReference type="SUPFAM" id="SSF51735">
    <property type="entry name" value="NAD(P)-binding Rossmann-fold domains"/>
    <property type="match status" value="1"/>
</dbReference>
<dbReference type="PANTHER" id="PTHR24321">
    <property type="entry name" value="DEHYDROGENASES, SHORT CHAIN"/>
    <property type="match status" value="1"/>
</dbReference>
<evidence type="ECO:0000256" key="2">
    <source>
        <dbReference type="ARBA" id="ARBA00022857"/>
    </source>
</evidence>
<keyword evidence="3" id="KW-0560">Oxidoreductase</keyword>
<sequence length="259" mass="28066">MSRHRFEGKVVFVTGGSSGLGEDTCKLFIQEGATVFVTDIAERDILQRLGSDKAFFHRCDVSNPKDCEEAVAKCIQQFGRLDVLFHNGARLAKVSTVVDHDVALFQDVIRTNLCGLFFLARVVIPQMQKQGHGAIVSTASTAGLAGDFGLCSYSAAKAGLINLTRVMALDHAREGIRANCVCPGYMITPMTAPFRDDETVHQVLLDSIPIHRGADPKEVGQAVLFLASDDASYITGQSKQIRNSLTCLQQPEPSGLPLE</sequence>
<dbReference type="PANTHER" id="PTHR24321:SF8">
    <property type="entry name" value="ESTRADIOL 17-BETA-DEHYDROGENASE 8-RELATED"/>
    <property type="match status" value="1"/>
</dbReference>
<gene>
    <name evidence="4" type="ORF">H2204_005398</name>
</gene>
<accession>A0AA39CYR6</accession>
<dbReference type="AlphaFoldDB" id="A0AA39CYR6"/>
<dbReference type="InterPro" id="IPR002347">
    <property type="entry name" value="SDR_fam"/>
</dbReference>
<evidence type="ECO:0000313" key="5">
    <source>
        <dbReference type="Proteomes" id="UP001172681"/>
    </source>
</evidence>
<protein>
    <recommendedName>
        <fullName evidence="6">SDR family oxidoreductase</fullName>
    </recommendedName>
</protein>
<reference evidence="4" key="1">
    <citation type="submission" date="2022-10" db="EMBL/GenBank/DDBJ databases">
        <title>Culturing micro-colonial fungi from biological soil crusts in the Mojave desert and describing Neophaeococcomyces mojavensis, and introducing the new genera and species Taxawa tesnikishii.</title>
        <authorList>
            <person name="Kurbessoian T."/>
            <person name="Stajich J.E."/>
        </authorList>
    </citation>
    <scope>NUCLEOTIDE SEQUENCE</scope>
    <source>
        <strain evidence="4">TK_35</strain>
    </source>
</reference>
<evidence type="ECO:0000313" key="4">
    <source>
        <dbReference type="EMBL" id="KAJ9636126.1"/>
    </source>
</evidence>
<dbReference type="InterPro" id="IPR020904">
    <property type="entry name" value="Sc_DH/Rdtase_CS"/>
</dbReference>
<organism evidence="4 5">
    <name type="scientific">Knufia peltigerae</name>
    <dbReference type="NCBI Taxonomy" id="1002370"/>
    <lineage>
        <taxon>Eukaryota</taxon>
        <taxon>Fungi</taxon>
        <taxon>Dikarya</taxon>
        <taxon>Ascomycota</taxon>
        <taxon>Pezizomycotina</taxon>
        <taxon>Eurotiomycetes</taxon>
        <taxon>Chaetothyriomycetidae</taxon>
        <taxon>Chaetothyriales</taxon>
        <taxon>Trichomeriaceae</taxon>
        <taxon>Knufia</taxon>
    </lineage>
</organism>
<keyword evidence="5" id="KW-1185">Reference proteome</keyword>
<evidence type="ECO:0000256" key="3">
    <source>
        <dbReference type="ARBA" id="ARBA00023002"/>
    </source>
</evidence>
<dbReference type="FunFam" id="3.40.50.720:FF:000084">
    <property type="entry name" value="Short-chain dehydrogenase reductase"/>
    <property type="match status" value="1"/>
</dbReference>
<dbReference type="Proteomes" id="UP001172681">
    <property type="component" value="Unassembled WGS sequence"/>
</dbReference>
<dbReference type="Pfam" id="PF13561">
    <property type="entry name" value="adh_short_C2"/>
    <property type="match status" value="1"/>
</dbReference>
<dbReference type="GO" id="GO:0016491">
    <property type="term" value="F:oxidoreductase activity"/>
    <property type="evidence" value="ECO:0007669"/>
    <property type="project" value="UniProtKB-KW"/>
</dbReference>
<comment type="caution">
    <text evidence="4">The sequence shown here is derived from an EMBL/GenBank/DDBJ whole genome shotgun (WGS) entry which is preliminary data.</text>
</comment>
<dbReference type="CDD" id="cd05233">
    <property type="entry name" value="SDR_c"/>
    <property type="match status" value="1"/>
</dbReference>
<comment type="similarity">
    <text evidence="1">Belongs to the short-chain dehydrogenases/reductases (SDR) family.</text>
</comment>
<dbReference type="PRINTS" id="PR00081">
    <property type="entry name" value="GDHRDH"/>
</dbReference>
<proteinExistence type="inferred from homology"/>
<dbReference type="PROSITE" id="PS00061">
    <property type="entry name" value="ADH_SHORT"/>
    <property type="match status" value="1"/>
</dbReference>
<dbReference type="Gene3D" id="3.40.50.720">
    <property type="entry name" value="NAD(P)-binding Rossmann-like Domain"/>
    <property type="match status" value="1"/>
</dbReference>